<gene>
    <name evidence="2" type="ORF">OIDMADRAFT_29746</name>
</gene>
<evidence type="ECO:0000313" key="3">
    <source>
        <dbReference type="Proteomes" id="UP000054321"/>
    </source>
</evidence>
<dbReference type="EMBL" id="KN832877">
    <property type="protein sequence ID" value="KIN00663.1"/>
    <property type="molecule type" value="Genomic_DNA"/>
</dbReference>
<dbReference type="HOGENOM" id="CLU_2223997_0_0_1"/>
<feature type="transmembrane region" description="Helical" evidence="1">
    <location>
        <begin position="65"/>
        <end position="86"/>
    </location>
</feature>
<keyword evidence="1" id="KW-0812">Transmembrane</keyword>
<organism evidence="2 3">
    <name type="scientific">Oidiodendron maius (strain Zn)</name>
    <dbReference type="NCBI Taxonomy" id="913774"/>
    <lineage>
        <taxon>Eukaryota</taxon>
        <taxon>Fungi</taxon>
        <taxon>Dikarya</taxon>
        <taxon>Ascomycota</taxon>
        <taxon>Pezizomycotina</taxon>
        <taxon>Leotiomycetes</taxon>
        <taxon>Leotiomycetes incertae sedis</taxon>
        <taxon>Myxotrichaceae</taxon>
        <taxon>Oidiodendron</taxon>
    </lineage>
</organism>
<reference evidence="2 3" key="1">
    <citation type="submission" date="2014-04" db="EMBL/GenBank/DDBJ databases">
        <authorList>
            <consortium name="DOE Joint Genome Institute"/>
            <person name="Kuo A."/>
            <person name="Martino E."/>
            <person name="Perotto S."/>
            <person name="Kohler A."/>
            <person name="Nagy L.G."/>
            <person name="Floudas D."/>
            <person name="Copeland A."/>
            <person name="Barry K.W."/>
            <person name="Cichocki N."/>
            <person name="Veneault-Fourrey C."/>
            <person name="LaButti K."/>
            <person name="Lindquist E.A."/>
            <person name="Lipzen A."/>
            <person name="Lundell T."/>
            <person name="Morin E."/>
            <person name="Murat C."/>
            <person name="Sun H."/>
            <person name="Tunlid A."/>
            <person name="Henrissat B."/>
            <person name="Grigoriev I.V."/>
            <person name="Hibbett D.S."/>
            <person name="Martin F."/>
            <person name="Nordberg H.P."/>
            <person name="Cantor M.N."/>
            <person name="Hua S.X."/>
        </authorList>
    </citation>
    <scope>NUCLEOTIDE SEQUENCE [LARGE SCALE GENOMIC DNA]</scope>
    <source>
        <strain evidence="2 3">Zn</strain>
    </source>
</reference>
<dbReference type="InParanoid" id="A0A0C3DFD9"/>
<accession>A0A0C3DFD9</accession>
<evidence type="ECO:0000256" key="1">
    <source>
        <dbReference type="SAM" id="Phobius"/>
    </source>
</evidence>
<protein>
    <submittedName>
        <fullName evidence="2">Uncharacterized protein</fullName>
    </submittedName>
</protein>
<proteinExistence type="predicted"/>
<dbReference type="Proteomes" id="UP000054321">
    <property type="component" value="Unassembled WGS sequence"/>
</dbReference>
<keyword evidence="1" id="KW-1133">Transmembrane helix</keyword>
<sequence>MRFIEGTVTSLHGAGRALESLSLRIGAGKCCNTDKYLCRECLHDDKLCHDCKLVWLLELEYSRTFHVFLSTICGLSWEIFGLAAFWGNNIEHCFMSSVTLEAICYF</sequence>
<dbReference type="AlphaFoldDB" id="A0A0C3DFD9"/>
<keyword evidence="1" id="KW-0472">Membrane</keyword>
<name>A0A0C3DFD9_OIDMZ</name>
<reference evidence="3" key="2">
    <citation type="submission" date="2015-01" db="EMBL/GenBank/DDBJ databases">
        <title>Evolutionary Origins and Diversification of the Mycorrhizal Mutualists.</title>
        <authorList>
            <consortium name="DOE Joint Genome Institute"/>
            <consortium name="Mycorrhizal Genomics Consortium"/>
            <person name="Kohler A."/>
            <person name="Kuo A."/>
            <person name="Nagy L.G."/>
            <person name="Floudas D."/>
            <person name="Copeland A."/>
            <person name="Barry K.W."/>
            <person name="Cichocki N."/>
            <person name="Veneault-Fourrey C."/>
            <person name="LaButti K."/>
            <person name="Lindquist E.A."/>
            <person name="Lipzen A."/>
            <person name="Lundell T."/>
            <person name="Morin E."/>
            <person name="Murat C."/>
            <person name="Riley R."/>
            <person name="Ohm R."/>
            <person name="Sun H."/>
            <person name="Tunlid A."/>
            <person name="Henrissat B."/>
            <person name="Grigoriev I.V."/>
            <person name="Hibbett D.S."/>
            <person name="Martin F."/>
        </authorList>
    </citation>
    <scope>NUCLEOTIDE SEQUENCE [LARGE SCALE GENOMIC DNA]</scope>
    <source>
        <strain evidence="3">Zn</strain>
    </source>
</reference>
<keyword evidence="3" id="KW-1185">Reference proteome</keyword>
<evidence type="ECO:0000313" key="2">
    <source>
        <dbReference type="EMBL" id="KIN00663.1"/>
    </source>
</evidence>